<evidence type="ECO:0000313" key="3">
    <source>
        <dbReference type="EMBL" id="CAB4836042.1"/>
    </source>
</evidence>
<dbReference type="InterPro" id="IPR043168">
    <property type="entry name" value="DegV_C"/>
</dbReference>
<dbReference type="Gene3D" id="3.30.1180.10">
    <property type="match status" value="1"/>
</dbReference>
<dbReference type="Pfam" id="PF02645">
    <property type="entry name" value="DegV"/>
    <property type="match status" value="1"/>
</dbReference>
<dbReference type="InterPro" id="IPR003797">
    <property type="entry name" value="DegV"/>
</dbReference>
<name>A0A6J7AT31_9ZZZZ</name>
<dbReference type="PANTHER" id="PTHR33434">
    <property type="entry name" value="DEGV DOMAIN-CONTAINING PROTEIN DR_1986-RELATED"/>
    <property type="match status" value="1"/>
</dbReference>
<gene>
    <name evidence="2" type="ORF">UFOPK2754_00946</name>
    <name evidence="3" type="ORF">UFOPK3139_02732</name>
    <name evidence="4" type="ORF">UFOPK3543_03011</name>
    <name evidence="5" type="ORF">UFOPK3967_02517</name>
</gene>
<dbReference type="NCBIfam" id="TIGR00762">
    <property type="entry name" value="DegV"/>
    <property type="match status" value="1"/>
</dbReference>
<dbReference type="Gene3D" id="3.40.50.10170">
    <property type="match status" value="1"/>
</dbReference>
<proteinExistence type="predicted"/>
<protein>
    <submittedName>
        <fullName evidence="3">Unannotated protein</fullName>
    </submittedName>
</protein>
<keyword evidence="1" id="KW-0446">Lipid-binding</keyword>
<dbReference type="EMBL" id="CAFABA010000156">
    <property type="protein sequence ID" value="CAB4836042.1"/>
    <property type="molecule type" value="Genomic_DNA"/>
</dbReference>
<dbReference type="EMBL" id="CAFBMH010000189">
    <property type="protein sequence ID" value="CAB4937100.1"/>
    <property type="molecule type" value="Genomic_DNA"/>
</dbReference>
<reference evidence="3" key="1">
    <citation type="submission" date="2020-05" db="EMBL/GenBank/DDBJ databases">
        <authorList>
            <person name="Chiriac C."/>
            <person name="Salcher M."/>
            <person name="Ghai R."/>
            <person name="Kavagutti S V."/>
        </authorList>
    </citation>
    <scope>NUCLEOTIDE SEQUENCE</scope>
</reference>
<dbReference type="AlphaFoldDB" id="A0A6J7AT31"/>
<dbReference type="EMBL" id="CAFBOS010000199">
    <property type="protein sequence ID" value="CAB5016351.1"/>
    <property type="molecule type" value="Genomic_DNA"/>
</dbReference>
<dbReference type="PANTHER" id="PTHR33434:SF2">
    <property type="entry name" value="FATTY ACID-BINDING PROTEIN TM_1468"/>
    <property type="match status" value="1"/>
</dbReference>
<dbReference type="SUPFAM" id="SSF82549">
    <property type="entry name" value="DAK1/DegV-like"/>
    <property type="match status" value="1"/>
</dbReference>
<evidence type="ECO:0000256" key="1">
    <source>
        <dbReference type="ARBA" id="ARBA00023121"/>
    </source>
</evidence>
<evidence type="ECO:0000313" key="5">
    <source>
        <dbReference type="EMBL" id="CAB5016351.1"/>
    </source>
</evidence>
<evidence type="ECO:0000313" key="2">
    <source>
        <dbReference type="EMBL" id="CAB4737804.1"/>
    </source>
</evidence>
<sequence length="280" mass="29228">MTVRIVTDSACDLTDAEVTALGVEVVSLTIRFGSEEFVDRKELSTAEFYGKLATSTELPQTAAPAPGAFVDAFRALQADGADEIVCINLSAQLSATMQSAQNAAQACAGDLPVHVVDSRSITAGLGTLVARAADAARDGASSADVLALVHDLASRQRVYGTLDTLENLKKGGRIGGAQALLGSMLSIKPLLDLSSGAVAEAGKTRTRKKAFAWLRDQLLANAPFENLNVMHGFAPDVDEFLALLSSEVDLSTVRVGPIGAVIGTHGGPRVMGLAFHRTRP</sequence>
<dbReference type="InterPro" id="IPR050270">
    <property type="entry name" value="DegV_domain_contain"/>
</dbReference>
<accession>A0A6J7AT31</accession>
<dbReference type="EMBL" id="CAEZYR010000026">
    <property type="protein sequence ID" value="CAB4737804.1"/>
    <property type="molecule type" value="Genomic_DNA"/>
</dbReference>
<organism evidence="3">
    <name type="scientific">freshwater metagenome</name>
    <dbReference type="NCBI Taxonomy" id="449393"/>
    <lineage>
        <taxon>unclassified sequences</taxon>
        <taxon>metagenomes</taxon>
        <taxon>ecological metagenomes</taxon>
    </lineage>
</organism>
<evidence type="ECO:0000313" key="4">
    <source>
        <dbReference type="EMBL" id="CAB4937100.1"/>
    </source>
</evidence>
<dbReference type="PROSITE" id="PS51482">
    <property type="entry name" value="DEGV"/>
    <property type="match status" value="1"/>
</dbReference>
<dbReference type="GO" id="GO:0008289">
    <property type="term" value="F:lipid binding"/>
    <property type="evidence" value="ECO:0007669"/>
    <property type="project" value="UniProtKB-KW"/>
</dbReference>